<dbReference type="RefSeq" id="WP_179170248.1">
    <property type="nucleotide sequence ID" value="NZ_CP058529.1"/>
</dbReference>
<dbReference type="OrthoDB" id="202569at2157"/>
<dbReference type="Pfam" id="PF14221">
    <property type="entry name" value="DUF4330"/>
    <property type="match status" value="2"/>
</dbReference>
<evidence type="ECO:0000313" key="2">
    <source>
        <dbReference type="EMBL" id="QLG28674.1"/>
    </source>
</evidence>
<keyword evidence="1" id="KW-0812">Transmembrane</keyword>
<dbReference type="GeneID" id="56030062"/>
<keyword evidence="1" id="KW-1133">Transmembrane helix</keyword>
<proteinExistence type="predicted"/>
<dbReference type="Proteomes" id="UP000509750">
    <property type="component" value="Chromosome"/>
</dbReference>
<evidence type="ECO:0000313" key="3">
    <source>
        <dbReference type="Proteomes" id="UP000509750"/>
    </source>
</evidence>
<organism evidence="2 3">
    <name type="scientific">Halorarum halophilum</name>
    <dbReference type="NCBI Taxonomy" id="2743090"/>
    <lineage>
        <taxon>Archaea</taxon>
        <taxon>Methanobacteriati</taxon>
        <taxon>Methanobacteriota</taxon>
        <taxon>Stenosarchaea group</taxon>
        <taxon>Halobacteria</taxon>
        <taxon>Halobacteriales</taxon>
        <taxon>Haloferacaceae</taxon>
        <taxon>Halorarum</taxon>
    </lineage>
</organism>
<dbReference type="AlphaFoldDB" id="A0A7D5K930"/>
<keyword evidence="1" id="KW-0472">Membrane</keyword>
<feature type="transmembrane region" description="Helical" evidence="1">
    <location>
        <begin position="12"/>
        <end position="37"/>
    </location>
</feature>
<reference evidence="2 3" key="1">
    <citation type="submission" date="2020-07" db="EMBL/GenBank/DDBJ databases">
        <title>Gai3-2, isolated from salt lake.</title>
        <authorList>
            <person name="Cui H."/>
            <person name="Shi X."/>
        </authorList>
    </citation>
    <scope>NUCLEOTIDE SEQUENCE [LARGE SCALE GENOMIC DNA]</scope>
    <source>
        <strain evidence="2 3">Gai3-2</strain>
    </source>
</reference>
<dbReference type="KEGG" id="halg:HUG10_14475"/>
<keyword evidence="3" id="KW-1185">Reference proteome</keyword>
<sequence length="372" mass="39344">MPLIDDEGNLFGLVNVVDALAVLLVLAVVTAGAAFVLQPDAEPTEPDFATTHATLDLGTQPDYLVAQLNEGDTYSPDGTAELTVTDVHIQPQQGANGTNALLRVELRGETADTDDTQSNAISYDGAPPRLGRTLELVTDTYEVSGTITALGDGQAIPTAERQVLLSTTVDAETASSIQAGDAFTLRERTLGTVESVHVYGTANPDRKRVLLGLTLQARETGDGATFAGTILRPNASIPFRTSDYALTGELERVGATEPRGEEATRTVTLRLTDVPQELATSIQSGMTETASGETLARLTNVERESATVVLTSDDGNIYEREHPTKQDLTVTADLSVRETSTGLTFKGRTIQQGNTVVLDLGSITVEATVVST</sequence>
<name>A0A7D5K930_9EURY</name>
<dbReference type="InterPro" id="IPR025480">
    <property type="entry name" value="DUF4330"/>
</dbReference>
<dbReference type="EMBL" id="CP058529">
    <property type="protein sequence ID" value="QLG28674.1"/>
    <property type="molecule type" value="Genomic_DNA"/>
</dbReference>
<protein>
    <submittedName>
        <fullName evidence="2">DUF4330 family protein</fullName>
    </submittedName>
</protein>
<accession>A0A7D5K930</accession>
<evidence type="ECO:0000256" key="1">
    <source>
        <dbReference type="SAM" id="Phobius"/>
    </source>
</evidence>
<gene>
    <name evidence="2" type="ORF">HUG10_14475</name>
</gene>